<reference evidence="1" key="2">
    <citation type="journal article" date="2015" name="Fish Shellfish Immunol.">
        <title>Early steps in the European eel (Anguilla anguilla)-Vibrio vulnificus interaction in the gills: Role of the RtxA13 toxin.</title>
        <authorList>
            <person name="Callol A."/>
            <person name="Pajuelo D."/>
            <person name="Ebbesson L."/>
            <person name="Teles M."/>
            <person name="MacKenzie S."/>
            <person name="Amaro C."/>
        </authorList>
    </citation>
    <scope>NUCLEOTIDE SEQUENCE</scope>
</reference>
<sequence length="48" mass="5952">MGKKRYLHCSLRTRLHWDWIRQSTLHCQYCWTVCSGSHTPSTYRRRRV</sequence>
<accession>A0A0E9P9A6</accession>
<organism evidence="1">
    <name type="scientific">Anguilla anguilla</name>
    <name type="common">European freshwater eel</name>
    <name type="synonym">Muraena anguilla</name>
    <dbReference type="NCBI Taxonomy" id="7936"/>
    <lineage>
        <taxon>Eukaryota</taxon>
        <taxon>Metazoa</taxon>
        <taxon>Chordata</taxon>
        <taxon>Craniata</taxon>
        <taxon>Vertebrata</taxon>
        <taxon>Euteleostomi</taxon>
        <taxon>Actinopterygii</taxon>
        <taxon>Neopterygii</taxon>
        <taxon>Teleostei</taxon>
        <taxon>Anguilliformes</taxon>
        <taxon>Anguillidae</taxon>
        <taxon>Anguilla</taxon>
    </lineage>
</organism>
<proteinExistence type="predicted"/>
<evidence type="ECO:0000313" key="1">
    <source>
        <dbReference type="EMBL" id="JAH01094.1"/>
    </source>
</evidence>
<dbReference type="EMBL" id="GBXM01107483">
    <property type="protein sequence ID" value="JAH01094.1"/>
    <property type="molecule type" value="Transcribed_RNA"/>
</dbReference>
<protein>
    <submittedName>
        <fullName evidence="1">Uncharacterized protein</fullName>
    </submittedName>
</protein>
<reference evidence="1" key="1">
    <citation type="submission" date="2014-11" db="EMBL/GenBank/DDBJ databases">
        <authorList>
            <person name="Amaro Gonzalez C."/>
        </authorList>
    </citation>
    <scope>NUCLEOTIDE SEQUENCE</scope>
</reference>
<dbReference type="AlphaFoldDB" id="A0A0E9P9A6"/>
<name>A0A0E9P9A6_ANGAN</name>